<proteinExistence type="predicted"/>
<dbReference type="OrthoDB" id="1842238at2"/>
<protein>
    <submittedName>
        <fullName evidence="1">WYL domain protein</fullName>
    </submittedName>
</protein>
<accession>I0R6A1</accession>
<name>I0R6A1_9FIRM</name>
<comment type="caution">
    <text evidence="1">The sequence shown here is derived from an EMBL/GenBank/DDBJ whole genome shotgun (WGS) entry which is preliminary data.</text>
</comment>
<evidence type="ECO:0000313" key="1">
    <source>
        <dbReference type="EMBL" id="EIC95209.1"/>
    </source>
</evidence>
<dbReference type="AlphaFoldDB" id="I0R6A1"/>
<dbReference type="Proteomes" id="UP000005039">
    <property type="component" value="Unassembled WGS sequence"/>
</dbReference>
<reference evidence="1 2" key="1">
    <citation type="submission" date="2012-03" db="EMBL/GenBank/DDBJ databases">
        <authorList>
            <person name="Durkin A.S."/>
            <person name="McCorrison J."/>
            <person name="Torralba M."/>
            <person name="Gillis M."/>
            <person name="Methe B."/>
            <person name="Sutton G."/>
            <person name="Nelson K.E."/>
        </authorList>
    </citation>
    <scope>NUCLEOTIDE SEQUENCE [LARGE SCALE GENOMIC DNA]</scope>
    <source>
        <strain evidence="1 2">F0468</strain>
    </source>
</reference>
<evidence type="ECO:0000313" key="2">
    <source>
        <dbReference type="Proteomes" id="UP000005039"/>
    </source>
</evidence>
<dbReference type="eggNOG" id="ENOG502Z9EY">
    <property type="taxonomic scope" value="Bacteria"/>
</dbReference>
<gene>
    <name evidence="1" type="ORF">HMPREF9970_0469</name>
</gene>
<organism evidence="1 2">
    <name type="scientific">Lachnoanaerobaculum saburreum F0468</name>
    <dbReference type="NCBI Taxonomy" id="1095750"/>
    <lineage>
        <taxon>Bacteria</taxon>
        <taxon>Bacillati</taxon>
        <taxon>Bacillota</taxon>
        <taxon>Clostridia</taxon>
        <taxon>Lachnospirales</taxon>
        <taxon>Lachnospiraceae</taxon>
        <taxon>Lachnoanaerobaculum</taxon>
    </lineage>
</organism>
<sequence>MCEQRKIDFYPTPELFQLIRNDTELFEIFKKDKGQNIMVININEFLNRLLHEYFDDYIKELEGYSSHISKILKNSHVDEDIITDVINLLLAEVVFADNTKTKKKGNKSSTEHRYFKTTDKYETLDIIENIESQYLSQYPSLSDYICKMLQSYFNKPLYIRERIIFSREYNTILDCCQKDCIKFRYTYDNKIYTVMPYKIFTGKEQMFNYVFCYGLDEDGKLKNYSFRLSRMSSVQKNHSTIPYPSDIKAKFDLTNKLGASYAINGELEETCVLLTPAGTLSFKHIYFGRPKVDRKEITTEGNFRYYFKCSTEQLYRYFRRFNPGEAIVEYPKTLRDKIIGFHVKSLEGYENLLINDNQK</sequence>
<keyword evidence="2" id="KW-1185">Reference proteome</keyword>
<dbReference type="PATRIC" id="fig|1095750.3.peg.1994"/>
<dbReference type="RefSeq" id="WP_008754505.1">
    <property type="nucleotide sequence ID" value="NZ_AJGH01000092.1"/>
</dbReference>
<dbReference type="EMBL" id="AJGH01000092">
    <property type="protein sequence ID" value="EIC95209.1"/>
    <property type="molecule type" value="Genomic_DNA"/>
</dbReference>